<feature type="non-terminal residue" evidence="1">
    <location>
        <position position="56"/>
    </location>
</feature>
<dbReference type="AlphaFoldDB" id="A0A7J7NP89"/>
<evidence type="ECO:0000313" key="2">
    <source>
        <dbReference type="Proteomes" id="UP000541444"/>
    </source>
</evidence>
<name>A0A7J7NP89_9MAGN</name>
<comment type="caution">
    <text evidence="1">The sequence shown here is derived from an EMBL/GenBank/DDBJ whole genome shotgun (WGS) entry which is preliminary data.</text>
</comment>
<dbReference type="EMBL" id="JACGCM010000671">
    <property type="protein sequence ID" value="KAF6168933.1"/>
    <property type="molecule type" value="Genomic_DNA"/>
</dbReference>
<evidence type="ECO:0000313" key="1">
    <source>
        <dbReference type="EMBL" id="KAF6168933.1"/>
    </source>
</evidence>
<organism evidence="1 2">
    <name type="scientific">Kingdonia uniflora</name>
    <dbReference type="NCBI Taxonomy" id="39325"/>
    <lineage>
        <taxon>Eukaryota</taxon>
        <taxon>Viridiplantae</taxon>
        <taxon>Streptophyta</taxon>
        <taxon>Embryophyta</taxon>
        <taxon>Tracheophyta</taxon>
        <taxon>Spermatophyta</taxon>
        <taxon>Magnoliopsida</taxon>
        <taxon>Ranunculales</taxon>
        <taxon>Circaeasteraceae</taxon>
        <taxon>Kingdonia</taxon>
    </lineage>
</organism>
<keyword evidence="2" id="KW-1185">Reference proteome</keyword>
<gene>
    <name evidence="1" type="ORF">GIB67_038430</name>
</gene>
<accession>A0A7J7NP89</accession>
<proteinExistence type="predicted"/>
<reference evidence="1 2" key="1">
    <citation type="journal article" date="2020" name="IScience">
        <title>Genome Sequencing of the Endangered Kingdonia uniflora (Circaeasteraceae, Ranunculales) Reveals Potential Mechanisms of Evolutionary Specialization.</title>
        <authorList>
            <person name="Sun Y."/>
            <person name="Deng T."/>
            <person name="Zhang A."/>
            <person name="Moore M.J."/>
            <person name="Landis J.B."/>
            <person name="Lin N."/>
            <person name="Zhang H."/>
            <person name="Zhang X."/>
            <person name="Huang J."/>
            <person name="Zhang X."/>
            <person name="Sun H."/>
            <person name="Wang H."/>
        </authorList>
    </citation>
    <scope>NUCLEOTIDE SEQUENCE [LARGE SCALE GENOMIC DNA]</scope>
    <source>
        <strain evidence="1">TB1705</strain>
        <tissue evidence="1">Leaf</tissue>
    </source>
</reference>
<sequence length="56" mass="6751">SATVTSNYYCYSTSNCYNYSNFELRNIIKLRDSNSQRNSIQFERTRFNYRTRSDAM</sequence>
<dbReference type="Proteomes" id="UP000541444">
    <property type="component" value="Unassembled WGS sequence"/>
</dbReference>
<protein>
    <submittedName>
        <fullName evidence="1">Uncharacterized protein</fullName>
    </submittedName>
</protein>